<evidence type="ECO:0000313" key="2">
    <source>
        <dbReference type="EMBL" id="KKL72903.1"/>
    </source>
</evidence>
<accession>A0A0F9EFP5</accession>
<dbReference type="AlphaFoldDB" id="A0A0F9EFP5"/>
<keyword evidence="1" id="KW-1133">Transmembrane helix</keyword>
<keyword evidence="1" id="KW-0812">Transmembrane</keyword>
<sequence length="96" mass="11300">MFDRMFWIQKIGVCYVDSYFVDSFGSFLGCYTLYIWYVMMIGGSGVEKILSYLGSPKNGGRHDRYSNSFNFVFYSFCRYTSCVFGLYRNAQKQRDV</sequence>
<comment type="caution">
    <text evidence="2">The sequence shown here is derived from an EMBL/GenBank/DDBJ whole genome shotgun (WGS) entry which is preliminary data.</text>
</comment>
<reference evidence="2" key="1">
    <citation type="journal article" date="2015" name="Nature">
        <title>Complex archaea that bridge the gap between prokaryotes and eukaryotes.</title>
        <authorList>
            <person name="Spang A."/>
            <person name="Saw J.H."/>
            <person name="Jorgensen S.L."/>
            <person name="Zaremba-Niedzwiedzka K."/>
            <person name="Martijn J."/>
            <person name="Lind A.E."/>
            <person name="van Eijk R."/>
            <person name="Schleper C."/>
            <person name="Guy L."/>
            <person name="Ettema T.J."/>
        </authorList>
    </citation>
    <scope>NUCLEOTIDE SEQUENCE</scope>
</reference>
<organism evidence="2">
    <name type="scientific">marine sediment metagenome</name>
    <dbReference type="NCBI Taxonomy" id="412755"/>
    <lineage>
        <taxon>unclassified sequences</taxon>
        <taxon>metagenomes</taxon>
        <taxon>ecological metagenomes</taxon>
    </lineage>
</organism>
<feature type="transmembrane region" description="Helical" evidence="1">
    <location>
        <begin position="12"/>
        <end position="37"/>
    </location>
</feature>
<feature type="transmembrane region" description="Helical" evidence="1">
    <location>
        <begin position="71"/>
        <end position="90"/>
    </location>
</feature>
<gene>
    <name evidence="2" type="ORF">LCGC14_2080290</name>
</gene>
<evidence type="ECO:0000256" key="1">
    <source>
        <dbReference type="SAM" id="Phobius"/>
    </source>
</evidence>
<keyword evidence="1" id="KW-0472">Membrane</keyword>
<protein>
    <submittedName>
        <fullName evidence="2">Uncharacterized protein</fullName>
    </submittedName>
</protein>
<dbReference type="EMBL" id="LAZR01025126">
    <property type="protein sequence ID" value="KKL72903.1"/>
    <property type="molecule type" value="Genomic_DNA"/>
</dbReference>
<name>A0A0F9EFP5_9ZZZZ</name>
<proteinExistence type="predicted"/>